<keyword evidence="3" id="KW-1185">Reference proteome</keyword>
<protein>
    <submittedName>
        <fullName evidence="2">Uncharacterized protein</fullName>
    </submittedName>
</protein>
<accession>A0A433ADL5</accession>
<organism evidence="2 3">
    <name type="scientific">Jimgerdemannia flammicorona</name>
    <dbReference type="NCBI Taxonomy" id="994334"/>
    <lineage>
        <taxon>Eukaryota</taxon>
        <taxon>Fungi</taxon>
        <taxon>Fungi incertae sedis</taxon>
        <taxon>Mucoromycota</taxon>
        <taxon>Mucoromycotina</taxon>
        <taxon>Endogonomycetes</taxon>
        <taxon>Endogonales</taxon>
        <taxon>Endogonaceae</taxon>
        <taxon>Jimgerdemannia</taxon>
    </lineage>
</organism>
<feature type="compositionally biased region" description="Polar residues" evidence="1">
    <location>
        <begin position="692"/>
        <end position="706"/>
    </location>
</feature>
<dbReference type="Proteomes" id="UP000268093">
    <property type="component" value="Unassembled WGS sequence"/>
</dbReference>
<dbReference type="AlphaFoldDB" id="A0A433ADL5"/>
<proteinExistence type="predicted"/>
<evidence type="ECO:0000313" key="2">
    <source>
        <dbReference type="EMBL" id="RUP00865.1"/>
    </source>
</evidence>
<reference evidence="2 3" key="1">
    <citation type="journal article" date="2018" name="New Phytol.">
        <title>Phylogenomics of Endogonaceae and evolution of mycorrhizas within Mucoromycota.</title>
        <authorList>
            <person name="Chang Y."/>
            <person name="Desiro A."/>
            <person name="Na H."/>
            <person name="Sandor L."/>
            <person name="Lipzen A."/>
            <person name="Clum A."/>
            <person name="Barry K."/>
            <person name="Grigoriev I.V."/>
            <person name="Martin F.M."/>
            <person name="Stajich J.E."/>
            <person name="Smith M.E."/>
            <person name="Bonito G."/>
            <person name="Spatafora J.W."/>
        </authorList>
    </citation>
    <scope>NUCLEOTIDE SEQUENCE [LARGE SCALE GENOMIC DNA]</scope>
    <source>
        <strain evidence="2 3">GMNB39</strain>
    </source>
</reference>
<dbReference type="EMBL" id="RBNI01017641">
    <property type="protein sequence ID" value="RUP00865.1"/>
    <property type="molecule type" value="Genomic_DNA"/>
</dbReference>
<feature type="compositionally biased region" description="Low complexity" evidence="1">
    <location>
        <begin position="372"/>
        <end position="386"/>
    </location>
</feature>
<name>A0A433ADL5_9FUNG</name>
<feature type="compositionally biased region" description="Polar residues" evidence="1">
    <location>
        <begin position="772"/>
        <end position="781"/>
    </location>
</feature>
<feature type="compositionally biased region" description="Low complexity" evidence="1">
    <location>
        <begin position="724"/>
        <end position="751"/>
    </location>
</feature>
<feature type="region of interest" description="Disordered" evidence="1">
    <location>
        <begin position="683"/>
        <end position="822"/>
    </location>
</feature>
<comment type="caution">
    <text evidence="2">The sequence shown here is derived from an EMBL/GenBank/DDBJ whole genome shotgun (WGS) entry which is preliminary data.</text>
</comment>
<evidence type="ECO:0000313" key="3">
    <source>
        <dbReference type="Proteomes" id="UP000268093"/>
    </source>
</evidence>
<feature type="non-terminal residue" evidence="2">
    <location>
        <position position="1152"/>
    </location>
</feature>
<evidence type="ECO:0000256" key="1">
    <source>
        <dbReference type="SAM" id="MobiDB-lite"/>
    </source>
</evidence>
<sequence>MPGLPPQKNSNLTAHQLSVLLHHDPGLFIELCSLRKLYYELYGEHLTWHTPLNFADWLTSNFSDVLTLVRVPEGRPWLRPVMAVDEHRRQVRHNPHAQNCTQKPFVSQKVVEYRLATLVKSGRTVPLSTFLYLYDSIYSEHLDHLSYDCVNPRPFSAIMNSGNLQVSCNPNGIQEVMVCAIEPERLEKMKEDKDVKADLEAHMTPRGRRKVIARFEEDPVDCLIGMEMPQASLEPDRVAKIEPIWMIEDEKKPQVKVEKACLDNNPVGGSNGNVRSQERENITDDNIITMILIGQEDKLDNSVSTNETPCNDNFYKSDKETVEVKLKGKLNTKSTLHPQPVAHSPYMPQCCIWSGLNNHHKHGPSSQPPVPTSSQPLVPSSSQTPVPSSSQWFILPTHFTLLPPNSFIQPTFFKLHPASPPAPFANAVGSTELPKRNETLGIPGSPHKEDCEEVSARDKQEPGDGVSVLDQVLSHLAAANFPTPILEPNPEPWPQIEQETKPSLKISSKACPSFNSALLFPLVPQIPSCTSPLAFPFPPVPRLSDDMDLDTSDNTVPRIPSCTSPLAFPFPPVPRLSNDMDLDPSGTTVPRSMQATKTPDLTPRSPIKSCITARARLDENWPEARYAKSSVMREISKRGKWGQRSENVEFICHEPAPSADNQPSPSPSPEYRFLRGQSYFDEQTEDDGVSTGACTDPSSSQQSANSWVPPDMFTQLDSDKSSRNSETTSGSSRYSQSPLSQSSVAASSRSPSLPPLGMFDGQSVDESCPTACASSLKQGSLSPVGGERWTNKLDTGSKGDEGKAPKRHFSPSPRSKAVSAHSRPFETFLSPAHLPSQPLTHLHSHLHSMPNPVPTLITPSRTDIDPDQFDWRRAWDFDHEHNSLVLPMASDRHASKSQPQSSKRSRFHADDDDDGPPCVGDGYINRLDCMAQLTLDSDYENEDGERRFGVYTENDQRRLEVMKRRIMALFENKPHVYMPLEDLPNRWADLHNLLPFNWGDYRTSPGQSLCEFLRATWGDTFTVVEYNPHDPLGFYAQPLHKRREPIRLVKLTREEDRVRTRPLPAGADRWTGEEVTLYRLWACLHPGTRCTLGLLRWVGGVVEGRDRMEGGEGGGGGVVGGNTECGSGDERVVEASDAEVRGAYRQPIVSGK</sequence>
<feature type="compositionally biased region" description="Basic and acidic residues" evidence="1">
    <location>
        <begin position="789"/>
        <end position="804"/>
    </location>
</feature>
<feature type="region of interest" description="Disordered" evidence="1">
    <location>
        <begin position="1108"/>
        <end position="1132"/>
    </location>
</feature>
<feature type="compositionally biased region" description="Polar residues" evidence="1">
    <location>
        <begin position="585"/>
        <end position="599"/>
    </location>
</feature>
<feature type="region of interest" description="Disordered" evidence="1">
    <location>
        <begin position="585"/>
        <end position="606"/>
    </location>
</feature>
<feature type="region of interest" description="Disordered" evidence="1">
    <location>
        <begin position="888"/>
        <end position="918"/>
    </location>
</feature>
<feature type="compositionally biased region" description="Gly residues" evidence="1">
    <location>
        <begin position="1111"/>
        <end position="1120"/>
    </location>
</feature>
<gene>
    <name evidence="2" type="ORF">BC936DRAFT_140700</name>
</gene>
<feature type="region of interest" description="Disordered" evidence="1">
    <location>
        <begin position="358"/>
        <end position="386"/>
    </location>
</feature>